<evidence type="ECO:0000313" key="3">
    <source>
        <dbReference type="Proteomes" id="UP001597369"/>
    </source>
</evidence>
<feature type="compositionally biased region" description="Acidic residues" evidence="1">
    <location>
        <begin position="50"/>
        <end position="60"/>
    </location>
</feature>
<sequence>MKQNKNQEPLQQSTKDSSSDVEKVKQGTPSAPPQSEAPGTPKTTEQNTLSEDEEAEKGHA</sequence>
<keyword evidence="3" id="KW-1185">Reference proteome</keyword>
<gene>
    <name evidence="2" type="ORF">ACFSKU_09600</name>
</gene>
<feature type="compositionally biased region" description="Polar residues" evidence="1">
    <location>
        <begin position="1"/>
        <end position="16"/>
    </location>
</feature>
<feature type="region of interest" description="Disordered" evidence="1">
    <location>
        <begin position="1"/>
        <end position="60"/>
    </location>
</feature>
<dbReference type="Proteomes" id="UP001597369">
    <property type="component" value="Unassembled WGS sequence"/>
</dbReference>
<dbReference type="RefSeq" id="WP_229961741.1">
    <property type="nucleotide sequence ID" value="NZ_JAJJWI010000015.1"/>
</dbReference>
<accession>A0ABW4WZ32</accession>
<evidence type="ECO:0000256" key="1">
    <source>
        <dbReference type="SAM" id="MobiDB-lite"/>
    </source>
</evidence>
<comment type="caution">
    <text evidence="2">The sequence shown here is derived from an EMBL/GenBank/DDBJ whole genome shotgun (WGS) entry which is preliminary data.</text>
</comment>
<proteinExistence type="predicted"/>
<evidence type="ECO:0000313" key="2">
    <source>
        <dbReference type="EMBL" id="MFD2067135.1"/>
    </source>
</evidence>
<name>A0ABW4WZ32_9BACT</name>
<dbReference type="EMBL" id="JBHUHV010000028">
    <property type="protein sequence ID" value="MFD2067135.1"/>
    <property type="molecule type" value="Genomic_DNA"/>
</dbReference>
<protein>
    <submittedName>
        <fullName evidence="2">Uncharacterized protein</fullName>
    </submittedName>
</protein>
<organism evidence="2 3">
    <name type="scientific">Pontibacter silvestris</name>
    <dbReference type="NCBI Taxonomy" id="2305183"/>
    <lineage>
        <taxon>Bacteria</taxon>
        <taxon>Pseudomonadati</taxon>
        <taxon>Bacteroidota</taxon>
        <taxon>Cytophagia</taxon>
        <taxon>Cytophagales</taxon>
        <taxon>Hymenobacteraceae</taxon>
        <taxon>Pontibacter</taxon>
    </lineage>
</organism>
<reference evidence="3" key="1">
    <citation type="journal article" date="2019" name="Int. J. Syst. Evol. Microbiol.">
        <title>The Global Catalogue of Microorganisms (GCM) 10K type strain sequencing project: providing services to taxonomists for standard genome sequencing and annotation.</title>
        <authorList>
            <consortium name="The Broad Institute Genomics Platform"/>
            <consortium name="The Broad Institute Genome Sequencing Center for Infectious Disease"/>
            <person name="Wu L."/>
            <person name="Ma J."/>
        </authorList>
    </citation>
    <scope>NUCLEOTIDE SEQUENCE [LARGE SCALE GENOMIC DNA]</scope>
    <source>
        <strain evidence="3">JCM 16545</strain>
    </source>
</reference>